<dbReference type="STRING" id="441119.SAMN04488047_1553"/>
<accession>A0A1I5WSH4</accession>
<dbReference type="EMBL" id="FOXA01000055">
    <property type="protein sequence ID" value="SFQ22488.1"/>
    <property type="molecule type" value="Genomic_DNA"/>
</dbReference>
<dbReference type="AlphaFoldDB" id="A0A1I5WSH4"/>
<dbReference type="RefSeq" id="WP_281243845.1">
    <property type="nucleotide sequence ID" value="NZ_FOXA01000055.1"/>
</dbReference>
<gene>
    <name evidence="1" type="ORF">SAMN04488047_1553</name>
</gene>
<reference evidence="1 2" key="1">
    <citation type="submission" date="2016-10" db="EMBL/GenBank/DDBJ databases">
        <authorList>
            <person name="de Groot N.N."/>
        </authorList>
    </citation>
    <scope>NUCLEOTIDE SEQUENCE [LARGE SCALE GENOMIC DNA]</scope>
    <source>
        <strain evidence="1 2">DSM 19547</strain>
    </source>
</reference>
<keyword evidence="2" id="KW-1185">Reference proteome</keyword>
<protein>
    <submittedName>
        <fullName evidence="1">Nitrous oxidase accessory protein</fullName>
    </submittedName>
</protein>
<proteinExistence type="predicted"/>
<evidence type="ECO:0000313" key="2">
    <source>
        <dbReference type="Proteomes" id="UP000199356"/>
    </source>
</evidence>
<sequence length="41" mass="4405">MLNYAKDADVVGNLVRGGAEKCTFIYNAHAARLRPLRAGGD</sequence>
<evidence type="ECO:0000313" key="1">
    <source>
        <dbReference type="EMBL" id="SFQ22488.1"/>
    </source>
</evidence>
<dbReference type="Proteomes" id="UP000199356">
    <property type="component" value="Unassembled WGS sequence"/>
</dbReference>
<name>A0A1I5WSH4_9RHOB</name>
<organism evidence="1 2">
    <name type="scientific">Tranquillimonas alkanivorans</name>
    <dbReference type="NCBI Taxonomy" id="441119"/>
    <lineage>
        <taxon>Bacteria</taxon>
        <taxon>Pseudomonadati</taxon>
        <taxon>Pseudomonadota</taxon>
        <taxon>Alphaproteobacteria</taxon>
        <taxon>Rhodobacterales</taxon>
        <taxon>Roseobacteraceae</taxon>
        <taxon>Tranquillimonas</taxon>
    </lineage>
</organism>